<dbReference type="EnsemblPlants" id="PGSC0003DMT400089967">
    <property type="protein sequence ID" value="PGSC0003DMT400089967"/>
    <property type="gene ID" value="PGSC0003DMG400039538"/>
</dbReference>
<evidence type="ECO:0000256" key="1">
    <source>
        <dbReference type="SAM" id="MobiDB-lite"/>
    </source>
</evidence>
<dbReference type="AlphaFoldDB" id="M1DJA8"/>
<name>M1DJA8_SOLTU</name>
<accession>M1DJA8</accession>
<dbReference type="HOGENOM" id="CLU_1828728_0_0_1"/>
<organism evidence="2 3">
    <name type="scientific">Solanum tuberosum</name>
    <name type="common">Potato</name>
    <dbReference type="NCBI Taxonomy" id="4113"/>
    <lineage>
        <taxon>Eukaryota</taxon>
        <taxon>Viridiplantae</taxon>
        <taxon>Streptophyta</taxon>
        <taxon>Embryophyta</taxon>
        <taxon>Tracheophyta</taxon>
        <taxon>Spermatophyta</taxon>
        <taxon>Magnoliopsida</taxon>
        <taxon>eudicotyledons</taxon>
        <taxon>Gunneridae</taxon>
        <taxon>Pentapetalae</taxon>
        <taxon>asterids</taxon>
        <taxon>lamiids</taxon>
        <taxon>Solanales</taxon>
        <taxon>Solanaceae</taxon>
        <taxon>Solanoideae</taxon>
        <taxon>Solaneae</taxon>
        <taxon>Solanum</taxon>
    </lineage>
</organism>
<sequence>MSPSNLGLARLPRDAPGSSISTRAQSSSVVPPDRAAPRGATCGTGGGANRLYAISSLQEQENSQDVVTDILDIKNDPNSFIGIEAFGFGNSEDSPTKPCCGGGSSSLFEARHSQFSASQKVISNFNPCLLILRCVDYLILD</sequence>
<reference evidence="3" key="1">
    <citation type="journal article" date="2011" name="Nature">
        <title>Genome sequence and analysis of the tuber crop potato.</title>
        <authorList>
            <consortium name="The Potato Genome Sequencing Consortium"/>
        </authorList>
    </citation>
    <scope>NUCLEOTIDE SEQUENCE [LARGE SCALE GENOMIC DNA]</scope>
    <source>
        <strain evidence="3">cv. DM1-3 516 R44</strain>
    </source>
</reference>
<feature type="region of interest" description="Disordered" evidence="1">
    <location>
        <begin position="1"/>
        <end position="45"/>
    </location>
</feature>
<reference evidence="2" key="2">
    <citation type="submission" date="2015-06" db="UniProtKB">
        <authorList>
            <consortium name="EnsemblPlants"/>
        </authorList>
    </citation>
    <scope>IDENTIFICATION</scope>
    <source>
        <strain evidence="2">DM1-3 516 R44</strain>
    </source>
</reference>
<feature type="compositionally biased region" description="Polar residues" evidence="1">
    <location>
        <begin position="18"/>
        <end position="29"/>
    </location>
</feature>
<dbReference type="Gramene" id="PGSC0003DMT400089967">
    <property type="protein sequence ID" value="PGSC0003DMT400089967"/>
    <property type="gene ID" value="PGSC0003DMG400039538"/>
</dbReference>
<dbReference type="Proteomes" id="UP000011115">
    <property type="component" value="Unassembled WGS sequence"/>
</dbReference>
<dbReference type="InParanoid" id="M1DJA8"/>
<protein>
    <submittedName>
        <fullName evidence="2">Uncharacterized protein</fullName>
    </submittedName>
</protein>
<evidence type="ECO:0000313" key="3">
    <source>
        <dbReference type="Proteomes" id="UP000011115"/>
    </source>
</evidence>
<keyword evidence="3" id="KW-1185">Reference proteome</keyword>
<dbReference type="PaxDb" id="4113-PGSC0003DMT400089967"/>
<evidence type="ECO:0000313" key="2">
    <source>
        <dbReference type="EnsemblPlants" id="PGSC0003DMT400089967"/>
    </source>
</evidence>
<proteinExistence type="predicted"/>